<gene>
    <name evidence="1" type="ORF">BC936DRAFT_139660</name>
</gene>
<dbReference type="EMBL" id="RBNI01001556">
    <property type="protein sequence ID" value="RUP50313.1"/>
    <property type="molecule type" value="Genomic_DNA"/>
</dbReference>
<keyword evidence="2" id="KW-1185">Reference proteome</keyword>
<organism evidence="1 2">
    <name type="scientific">Jimgerdemannia flammicorona</name>
    <dbReference type="NCBI Taxonomy" id="994334"/>
    <lineage>
        <taxon>Eukaryota</taxon>
        <taxon>Fungi</taxon>
        <taxon>Fungi incertae sedis</taxon>
        <taxon>Mucoromycota</taxon>
        <taxon>Mucoromycotina</taxon>
        <taxon>Endogonomycetes</taxon>
        <taxon>Endogonales</taxon>
        <taxon>Endogonaceae</taxon>
        <taxon>Jimgerdemannia</taxon>
    </lineage>
</organism>
<proteinExistence type="predicted"/>
<sequence length="76" mass="8405">MNILQKLSRRGHPTWTTQITMGPVRITEIPGTGRGMVATKKIAEGILLLCSKAFAVVFEEKSVPDIVIKITDKLKK</sequence>
<evidence type="ECO:0000313" key="2">
    <source>
        <dbReference type="Proteomes" id="UP000268093"/>
    </source>
</evidence>
<evidence type="ECO:0000313" key="1">
    <source>
        <dbReference type="EMBL" id="RUP50313.1"/>
    </source>
</evidence>
<reference evidence="1 2" key="1">
    <citation type="journal article" date="2018" name="New Phytol.">
        <title>Phylogenomics of Endogonaceae and evolution of mycorrhizas within Mucoromycota.</title>
        <authorList>
            <person name="Chang Y."/>
            <person name="Desiro A."/>
            <person name="Na H."/>
            <person name="Sandor L."/>
            <person name="Lipzen A."/>
            <person name="Clum A."/>
            <person name="Barry K."/>
            <person name="Grigoriev I.V."/>
            <person name="Martin F.M."/>
            <person name="Stajich J.E."/>
            <person name="Smith M.E."/>
            <person name="Bonito G."/>
            <person name="Spatafora J.W."/>
        </authorList>
    </citation>
    <scope>NUCLEOTIDE SEQUENCE [LARGE SCALE GENOMIC DNA]</scope>
    <source>
        <strain evidence="1 2">GMNB39</strain>
    </source>
</reference>
<accession>A0A433DHG7</accession>
<comment type="caution">
    <text evidence="1">The sequence shown here is derived from an EMBL/GenBank/DDBJ whole genome shotgun (WGS) entry which is preliminary data.</text>
</comment>
<dbReference type="Proteomes" id="UP000268093">
    <property type="component" value="Unassembled WGS sequence"/>
</dbReference>
<name>A0A433DHG7_9FUNG</name>
<dbReference type="OrthoDB" id="5945798at2759"/>
<dbReference type="AlphaFoldDB" id="A0A433DHG7"/>
<protein>
    <submittedName>
        <fullName evidence="1">Uncharacterized protein</fullName>
    </submittedName>
</protein>